<dbReference type="STRING" id="139420.A0A371CR81"/>
<dbReference type="AlphaFoldDB" id="A0A371CR81"/>
<dbReference type="Gene3D" id="3.40.50.1820">
    <property type="entry name" value="alpha/beta hydrolase"/>
    <property type="match status" value="1"/>
</dbReference>
<proteinExistence type="predicted"/>
<protein>
    <submittedName>
        <fullName evidence="1">Uncharacterized protein</fullName>
    </submittedName>
</protein>
<dbReference type="EMBL" id="KZ857476">
    <property type="protein sequence ID" value="RDX42793.1"/>
    <property type="molecule type" value="Genomic_DNA"/>
</dbReference>
<evidence type="ECO:0000313" key="2">
    <source>
        <dbReference type="Proteomes" id="UP000256964"/>
    </source>
</evidence>
<dbReference type="SUPFAM" id="SSF53474">
    <property type="entry name" value="alpha/beta-Hydrolases"/>
    <property type="match status" value="1"/>
</dbReference>
<dbReference type="OrthoDB" id="408631at2759"/>
<keyword evidence="2" id="KW-1185">Reference proteome</keyword>
<organism evidence="1 2">
    <name type="scientific">Lentinus brumalis</name>
    <dbReference type="NCBI Taxonomy" id="2498619"/>
    <lineage>
        <taxon>Eukaryota</taxon>
        <taxon>Fungi</taxon>
        <taxon>Dikarya</taxon>
        <taxon>Basidiomycota</taxon>
        <taxon>Agaricomycotina</taxon>
        <taxon>Agaricomycetes</taxon>
        <taxon>Polyporales</taxon>
        <taxon>Polyporaceae</taxon>
        <taxon>Lentinus</taxon>
    </lineage>
</organism>
<reference evidence="1 2" key="1">
    <citation type="journal article" date="2018" name="Biotechnol. Biofuels">
        <title>Integrative visual omics of the white-rot fungus Polyporus brumalis exposes the biotechnological potential of its oxidative enzymes for delignifying raw plant biomass.</title>
        <authorList>
            <person name="Miyauchi S."/>
            <person name="Rancon A."/>
            <person name="Drula E."/>
            <person name="Hage H."/>
            <person name="Chaduli D."/>
            <person name="Favel A."/>
            <person name="Grisel S."/>
            <person name="Henrissat B."/>
            <person name="Herpoel-Gimbert I."/>
            <person name="Ruiz-Duenas F.J."/>
            <person name="Chevret D."/>
            <person name="Hainaut M."/>
            <person name="Lin J."/>
            <person name="Wang M."/>
            <person name="Pangilinan J."/>
            <person name="Lipzen A."/>
            <person name="Lesage-Meessen L."/>
            <person name="Navarro D."/>
            <person name="Riley R."/>
            <person name="Grigoriev I.V."/>
            <person name="Zhou S."/>
            <person name="Raouche S."/>
            <person name="Rosso M.N."/>
        </authorList>
    </citation>
    <scope>NUCLEOTIDE SEQUENCE [LARGE SCALE GENOMIC DNA]</scope>
    <source>
        <strain evidence="1 2">BRFM 1820</strain>
    </source>
</reference>
<gene>
    <name evidence="1" type="ORF">OH76DRAFT_1260852</name>
</gene>
<sequence>MVYSLHSLPGNCPSRLKWRMSRLSSAMSRTKAPFSRSGASISRMSHRHLPFFGLDPRITSCFSADDEFVSYVSENWFPGSSLADLNTTLQLYPSDPADGSPFDTGDANAFTPEYKRIAAVQGDLAFNAPRRQFLDAFSANRTAYNFLSARGNFPGIGDAHTTDLLTAFGPGDMTDFFIRFVNDLNPNGDAGLQWPSYNTTARATLQFNDGAVPLNITMDNERLAGTNELASLSLRFPI</sequence>
<dbReference type="Proteomes" id="UP000256964">
    <property type="component" value="Unassembled WGS sequence"/>
</dbReference>
<evidence type="ECO:0000313" key="1">
    <source>
        <dbReference type="EMBL" id="RDX42793.1"/>
    </source>
</evidence>
<accession>A0A371CR81</accession>
<name>A0A371CR81_9APHY</name>
<dbReference type="InterPro" id="IPR029058">
    <property type="entry name" value="AB_hydrolase_fold"/>
</dbReference>